<dbReference type="EMBL" id="CAJVPY010028254">
    <property type="protein sequence ID" value="CAG8792365.1"/>
    <property type="molecule type" value="Genomic_DNA"/>
</dbReference>
<gene>
    <name evidence="2" type="ORF">DERYTH_LOCUS21687</name>
</gene>
<feature type="chain" id="PRO_5040479430" evidence="1">
    <location>
        <begin position="18"/>
        <end position="79"/>
    </location>
</feature>
<comment type="caution">
    <text evidence="2">The sequence shown here is derived from an EMBL/GenBank/DDBJ whole genome shotgun (WGS) entry which is preliminary data.</text>
</comment>
<name>A0A9N9P6U5_9GLOM</name>
<evidence type="ECO:0000313" key="3">
    <source>
        <dbReference type="Proteomes" id="UP000789405"/>
    </source>
</evidence>
<dbReference type="AlphaFoldDB" id="A0A9N9P6U5"/>
<evidence type="ECO:0000313" key="2">
    <source>
        <dbReference type="EMBL" id="CAG8792365.1"/>
    </source>
</evidence>
<reference evidence="2" key="1">
    <citation type="submission" date="2021-06" db="EMBL/GenBank/DDBJ databases">
        <authorList>
            <person name="Kallberg Y."/>
            <person name="Tangrot J."/>
            <person name="Rosling A."/>
        </authorList>
    </citation>
    <scope>NUCLEOTIDE SEQUENCE</scope>
    <source>
        <strain evidence="2">MA453B</strain>
    </source>
</reference>
<accession>A0A9N9P6U5</accession>
<evidence type="ECO:0000256" key="1">
    <source>
        <dbReference type="SAM" id="SignalP"/>
    </source>
</evidence>
<sequence length="79" mass="8553">MKILILVTILCALPSYSIEYPAGEIEYITPLLANYRLPITGPINNNNSNTLSVIEQSGGLHVFNAASYPNGPIIFTTNS</sequence>
<keyword evidence="3" id="KW-1185">Reference proteome</keyword>
<feature type="signal peptide" evidence="1">
    <location>
        <begin position="1"/>
        <end position="17"/>
    </location>
</feature>
<feature type="non-terminal residue" evidence="2">
    <location>
        <position position="79"/>
    </location>
</feature>
<proteinExistence type="predicted"/>
<dbReference type="Proteomes" id="UP000789405">
    <property type="component" value="Unassembled WGS sequence"/>
</dbReference>
<keyword evidence="1" id="KW-0732">Signal</keyword>
<protein>
    <submittedName>
        <fullName evidence="2">7582_t:CDS:1</fullName>
    </submittedName>
</protein>
<organism evidence="2 3">
    <name type="scientific">Dentiscutata erythropus</name>
    <dbReference type="NCBI Taxonomy" id="1348616"/>
    <lineage>
        <taxon>Eukaryota</taxon>
        <taxon>Fungi</taxon>
        <taxon>Fungi incertae sedis</taxon>
        <taxon>Mucoromycota</taxon>
        <taxon>Glomeromycotina</taxon>
        <taxon>Glomeromycetes</taxon>
        <taxon>Diversisporales</taxon>
        <taxon>Gigasporaceae</taxon>
        <taxon>Dentiscutata</taxon>
    </lineage>
</organism>